<accession>A0A542BGW2</accession>
<reference evidence="1" key="1">
    <citation type="submission" date="2019-06" db="EMBL/GenBank/DDBJ databases">
        <authorList>
            <person name="Deangelis K."/>
            <person name="Huntemann M."/>
            <person name="Clum A."/>
            <person name="Pillay M."/>
            <person name="Palaniappan K."/>
            <person name="Varghese N."/>
            <person name="Mikhailova N."/>
            <person name="Stamatis D."/>
            <person name="Reddy T."/>
            <person name="Daum C."/>
            <person name="Shapiro N."/>
            <person name="Ivanova N."/>
            <person name="Kyrpides N."/>
            <person name="Woyke T."/>
        </authorList>
    </citation>
    <scope>NUCLEOTIDE SEQUENCE [LARGE SCALE GENOMIC DNA]</scope>
    <source>
        <strain evidence="1">128R</strain>
    </source>
</reference>
<sequence>MSSSVHIIRARSEDIAEYRRSIACLSALMRQWEALNRQYSEADPVKLEQIRQRYLEMQRYGANIRSYSADKFAQLTEQIPDMIEFVRQDIEQVQQAQIEQHVERRQQQRAQQQSATMLRELLAQQMPEQQVLIQQLAELAEGKEYPNAGQLLNQAMLAIGQQPKRLTEAQQALAQRLKDPESEVSPSSVLPPLDNHHADRRLQRIDKHIAELAVLDPQRDMTSFLDRAAELEQQPQNTHWNMLSDSLTLDLAEATRTTRTLMEKRQQLDLLLAGLASYHSDEANALIEKLNLVLTSRELPLLLDAIAAAQAATEQLQLSIAALARREAVLAGLAKLGYEVHESDAETWLDAGKVVIRKPATPGYGLELAGAQGSERFQARAVAFSEQRNTQRDTDIESIWCSEHQKLQQILEEAGDTLTIERALAAGASPLKVAKPANVMEEPADYHYRGESSRSLD</sequence>
<dbReference type="AlphaFoldDB" id="A0A542BGW2"/>
<name>A0A542BGW2_SERFO</name>
<comment type="caution">
    <text evidence="1">The sequence shown here is derived from an EMBL/GenBank/DDBJ whole genome shotgun (WGS) entry which is preliminary data.</text>
</comment>
<protein>
    <submittedName>
        <fullName evidence="1">Uncharacterized protein</fullName>
    </submittedName>
</protein>
<dbReference type="EMBL" id="VISQ01000001">
    <property type="protein sequence ID" value="TVZ69688.1"/>
    <property type="molecule type" value="Genomic_DNA"/>
</dbReference>
<dbReference type="OrthoDB" id="238413at2"/>
<proteinExistence type="predicted"/>
<reference evidence="1" key="2">
    <citation type="submission" date="2019-08" db="EMBL/GenBank/DDBJ databases">
        <title>Investigation of anaerobic lignin degradation for improved lignocellulosic biofuels.</title>
        <authorList>
            <person name="Deangelis K.PhD."/>
        </authorList>
    </citation>
    <scope>NUCLEOTIDE SEQUENCE [LARGE SCALE GENOMIC DNA]</scope>
    <source>
        <strain evidence="1">128R</strain>
    </source>
</reference>
<gene>
    <name evidence="1" type="ORF">FHU10_2218</name>
</gene>
<evidence type="ECO:0000313" key="1">
    <source>
        <dbReference type="EMBL" id="TVZ69688.1"/>
    </source>
</evidence>
<organism evidence="1">
    <name type="scientific">Serratia fonticola</name>
    <dbReference type="NCBI Taxonomy" id="47917"/>
    <lineage>
        <taxon>Bacteria</taxon>
        <taxon>Pseudomonadati</taxon>
        <taxon>Pseudomonadota</taxon>
        <taxon>Gammaproteobacteria</taxon>
        <taxon>Enterobacterales</taxon>
        <taxon>Yersiniaceae</taxon>
        <taxon>Serratia</taxon>
    </lineage>
</organism>